<protein>
    <submittedName>
        <fullName evidence="2">Methyltransferase</fullName>
    </submittedName>
</protein>
<dbReference type="SUPFAM" id="SSF53335">
    <property type="entry name" value="S-adenosyl-L-methionine-dependent methyltransferases"/>
    <property type="match status" value="1"/>
</dbReference>
<organism evidence="2 3">
    <name type="scientific">Lentibacillus kapialis</name>
    <dbReference type="NCBI Taxonomy" id="340214"/>
    <lineage>
        <taxon>Bacteria</taxon>
        <taxon>Bacillati</taxon>
        <taxon>Bacillota</taxon>
        <taxon>Bacilli</taxon>
        <taxon>Bacillales</taxon>
        <taxon>Bacillaceae</taxon>
        <taxon>Lentibacillus</taxon>
    </lineage>
</organism>
<evidence type="ECO:0000313" key="2">
    <source>
        <dbReference type="EMBL" id="GGJ88393.1"/>
    </source>
</evidence>
<dbReference type="GO" id="GO:0008168">
    <property type="term" value="F:methyltransferase activity"/>
    <property type="evidence" value="ECO:0007669"/>
    <property type="project" value="UniProtKB-KW"/>
</dbReference>
<gene>
    <name evidence="2" type="ORF">GCM10007063_08600</name>
</gene>
<dbReference type="GO" id="GO:0032259">
    <property type="term" value="P:methylation"/>
    <property type="evidence" value="ECO:0007669"/>
    <property type="project" value="UniProtKB-KW"/>
</dbReference>
<dbReference type="RefSeq" id="WP_188631839.1">
    <property type="nucleotide sequence ID" value="NZ_BMNQ01000006.1"/>
</dbReference>
<evidence type="ECO:0000313" key="3">
    <source>
        <dbReference type="Proteomes" id="UP000658382"/>
    </source>
</evidence>
<reference evidence="2" key="1">
    <citation type="journal article" date="2014" name="Int. J. Syst. Evol. Microbiol.">
        <title>Complete genome sequence of Corynebacterium casei LMG S-19264T (=DSM 44701T), isolated from a smear-ripened cheese.</title>
        <authorList>
            <consortium name="US DOE Joint Genome Institute (JGI-PGF)"/>
            <person name="Walter F."/>
            <person name="Albersmeier A."/>
            <person name="Kalinowski J."/>
            <person name="Ruckert C."/>
        </authorList>
    </citation>
    <scope>NUCLEOTIDE SEQUENCE</scope>
    <source>
        <strain evidence="2">JCM 12580</strain>
    </source>
</reference>
<dbReference type="EMBL" id="BMNQ01000006">
    <property type="protein sequence ID" value="GGJ88393.1"/>
    <property type="molecule type" value="Genomic_DNA"/>
</dbReference>
<dbReference type="Gene3D" id="3.40.50.150">
    <property type="entry name" value="Vaccinia Virus protein VP39"/>
    <property type="match status" value="1"/>
</dbReference>
<dbReference type="AlphaFoldDB" id="A0A917UVJ7"/>
<dbReference type="InterPro" id="IPR025714">
    <property type="entry name" value="Methyltranfer_dom"/>
</dbReference>
<keyword evidence="2" id="KW-0489">Methyltransferase</keyword>
<dbReference type="Proteomes" id="UP000658382">
    <property type="component" value="Unassembled WGS sequence"/>
</dbReference>
<comment type="caution">
    <text evidence="2">The sequence shown here is derived from an EMBL/GenBank/DDBJ whole genome shotgun (WGS) entry which is preliminary data.</text>
</comment>
<keyword evidence="3" id="KW-1185">Reference proteome</keyword>
<dbReference type="Pfam" id="PF13679">
    <property type="entry name" value="Methyltransf_32"/>
    <property type="match status" value="1"/>
</dbReference>
<proteinExistence type="predicted"/>
<accession>A0A917UVJ7</accession>
<name>A0A917UVJ7_9BACI</name>
<keyword evidence="2" id="KW-0808">Transferase</keyword>
<evidence type="ECO:0000259" key="1">
    <source>
        <dbReference type="Pfam" id="PF13679"/>
    </source>
</evidence>
<feature type="domain" description="Methyltransferase" evidence="1">
    <location>
        <begin position="41"/>
        <end position="102"/>
    </location>
</feature>
<sequence length="202" mass="24289">MKEYFYDKLLNIKTRGQQKGSLDSRDHHPYQPTSYNALEVLFQHYQLNSSDHVVDFGCGKGRLNFFIYYFYHAAVKGVEMNSILYDEAIRNRERYLNQTNEKTDKIHFQCCLAQNYQISPLDNRFYFFNPFSIGIFIEVIQNILCSHEQYTREIELIIYYGSDDYIDYLENKTDFELREKIDLSAIFQDDPYDRFLIYRLEG</sequence>
<dbReference type="InterPro" id="IPR029063">
    <property type="entry name" value="SAM-dependent_MTases_sf"/>
</dbReference>
<reference evidence="2" key="2">
    <citation type="submission" date="2020-09" db="EMBL/GenBank/DDBJ databases">
        <authorList>
            <person name="Sun Q."/>
            <person name="Ohkuma M."/>
        </authorList>
    </citation>
    <scope>NUCLEOTIDE SEQUENCE</scope>
    <source>
        <strain evidence="2">JCM 12580</strain>
    </source>
</reference>